<dbReference type="Gene3D" id="3.60.15.10">
    <property type="entry name" value="Ribonuclease Z/Hydroxyacylglutathione hydrolase-like"/>
    <property type="match status" value="1"/>
</dbReference>
<dbReference type="InterPro" id="IPR050855">
    <property type="entry name" value="NDM-1-like"/>
</dbReference>
<evidence type="ECO:0000256" key="1">
    <source>
        <dbReference type="ARBA" id="ARBA00005250"/>
    </source>
</evidence>
<feature type="domain" description="Metallo-beta-lactamase" evidence="2">
    <location>
        <begin position="30"/>
        <end position="219"/>
    </location>
</feature>
<dbReference type="GO" id="GO:0017001">
    <property type="term" value="P:antibiotic catabolic process"/>
    <property type="evidence" value="ECO:0007669"/>
    <property type="project" value="UniProtKB-ARBA"/>
</dbReference>
<gene>
    <name evidence="3" type="ORF">C7I85_17935</name>
</gene>
<dbReference type="SMART" id="SM00849">
    <property type="entry name" value="Lactamase_B"/>
    <property type="match status" value="1"/>
</dbReference>
<dbReference type="Pfam" id="PF00753">
    <property type="entry name" value="Lactamase_B"/>
    <property type="match status" value="1"/>
</dbReference>
<dbReference type="OrthoDB" id="9802991at2"/>
<evidence type="ECO:0000313" key="3">
    <source>
        <dbReference type="EMBL" id="PSJ58846.1"/>
    </source>
</evidence>
<dbReference type="PANTHER" id="PTHR42951:SF4">
    <property type="entry name" value="ACYL-COENZYME A THIOESTERASE MBLAC2"/>
    <property type="match status" value="1"/>
</dbReference>
<keyword evidence="3" id="KW-0378">Hydrolase</keyword>
<reference evidence="3 4" key="1">
    <citation type="submission" date="2018-03" db="EMBL/GenBank/DDBJ databases">
        <title>The draft genome of Mesorhizobium soli JCM 19897.</title>
        <authorList>
            <person name="Li L."/>
            <person name="Liu L."/>
            <person name="Liang L."/>
            <person name="Wang T."/>
            <person name="Zhang X."/>
        </authorList>
    </citation>
    <scope>NUCLEOTIDE SEQUENCE [LARGE SCALE GENOMIC DNA]</scope>
    <source>
        <strain evidence="3 4">JCM 19897</strain>
    </source>
</reference>
<dbReference type="EMBL" id="PXYL01000009">
    <property type="protein sequence ID" value="PSJ58846.1"/>
    <property type="molecule type" value="Genomic_DNA"/>
</dbReference>
<comment type="similarity">
    <text evidence="1">Belongs to the metallo-beta-lactamase superfamily. Class-B beta-lactamase family.</text>
</comment>
<proteinExistence type="inferred from homology"/>
<dbReference type="InterPro" id="IPR001279">
    <property type="entry name" value="Metallo-B-lactamas"/>
</dbReference>
<dbReference type="PANTHER" id="PTHR42951">
    <property type="entry name" value="METALLO-BETA-LACTAMASE DOMAIN-CONTAINING"/>
    <property type="match status" value="1"/>
</dbReference>
<comment type="caution">
    <text evidence="3">The sequence shown here is derived from an EMBL/GenBank/DDBJ whole genome shotgun (WGS) entry which is preliminary data.</text>
</comment>
<dbReference type="GO" id="GO:0016787">
    <property type="term" value="F:hydrolase activity"/>
    <property type="evidence" value="ECO:0007669"/>
    <property type="project" value="UniProtKB-KW"/>
</dbReference>
<sequence length="240" mass="26635">MSAQHSWFETEPYPGGINRIWEPHVHSFFRANLYHVVGRDADLVIDFGMGLRSLRQFLGLKDDRPVIAVATHVHVDHVGSFHEFHCRLGHSAEAPAFSTMSDTSTLADLFRTQPDGVSRAPDPEWTPDRYRITPAPLSDILDEGAQVDLGDRSYRVLHLPGHSSGSIGLLDELNGVLFSGDAIYDGTLVDDLPGCDKSEYRKTMERLCDLDVSVAFGGHGVPMARKRMQSIAENYLDLCS</sequence>
<dbReference type="InterPro" id="IPR036866">
    <property type="entry name" value="RibonucZ/Hydroxyglut_hydro"/>
</dbReference>
<keyword evidence="4" id="KW-1185">Reference proteome</keyword>
<accession>A0A2P7S8M5</accession>
<evidence type="ECO:0000313" key="4">
    <source>
        <dbReference type="Proteomes" id="UP000240653"/>
    </source>
</evidence>
<dbReference type="SUPFAM" id="SSF56281">
    <property type="entry name" value="Metallo-hydrolase/oxidoreductase"/>
    <property type="match status" value="1"/>
</dbReference>
<protein>
    <submittedName>
        <fullName evidence="3">MBL fold metallo-hydrolase</fullName>
    </submittedName>
</protein>
<evidence type="ECO:0000259" key="2">
    <source>
        <dbReference type="SMART" id="SM00849"/>
    </source>
</evidence>
<name>A0A2P7S8M5_9HYPH</name>
<organism evidence="3 4">
    <name type="scientific">Pseudaminobacter soli</name>
    <name type="common">ex Li et al. 2025</name>
    <dbReference type="NCBI Taxonomy" id="1295366"/>
    <lineage>
        <taxon>Bacteria</taxon>
        <taxon>Pseudomonadati</taxon>
        <taxon>Pseudomonadota</taxon>
        <taxon>Alphaproteobacteria</taxon>
        <taxon>Hyphomicrobiales</taxon>
        <taxon>Phyllobacteriaceae</taxon>
        <taxon>Pseudaminobacter</taxon>
    </lineage>
</organism>
<dbReference type="Proteomes" id="UP000240653">
    <property type="component" value="Unassembled WGS sequence"/>
</dbReference>
<dbReference type="AlphaFoldDB" id="A0A2P7S8M5"/>
<dbReference type="RefSeq" id="WP_106725380.1">
    <property type="nucleotide sequence ID" value="NZ_PXYL01000009.1"/>
</dbReference>